<reference evidence="2" key="1">
    <citation type="journal article" date="2007" name="Nature">
        <title>The grapevine genome sequence suggests ancestral hexaploidization in major angiosperm phyla.</title>
        <authorList>
            <consortium name="The French-Italian Public Consortium for Grapevine Genome Characterization."/>
            <person name="Jaillon O."/>
            <person name="Aury J.-M."/>
            <person name="Noel B."/>
            <person name="Policriti A."/>
            <person name="Clepet C."/>
            <person name="Casagrande A."/>
            <person name="Choisne N."/>
            <person name="Aubourg S."/>
            <person name="Vitulo N."/>
            <person name="Jubin C."/>
            <person name="Vezzi A."/>
            <person name="Legeai F."/>
            <person name="Hugueney P."/>
            <person name="Dasilva C."/>
            <person name="Horner D."/>
            <person name="Mica E."/>
            <person name="Jublot D."/>
            <person name="Poulain J."/>
            <person name="Bruyere C."/>
            <person name="Billault A."/>
            <person name="Segurens B."/>
            <person name="Gouyvenoux M."/>
            <person name="Ugarte E."/>
            <person name="Cattonaro F."/>
            <person name="Anthouard V."/>
            <person name="Vico V."/>
            <person name="Del Fabbro C."/>
            <person name="Alaux M."/>
            <person name="Di Gaspero G."/>
            <person name="Dumas V."/>
            <person name="Felice N."/>
            <person name="Paillard S."/>
            <person name="Juman I."/>
            <person name="Moroldo M."/>
            <person name="Scalabrin S."/>
            <person name="Canaguier A."/>
            <person name="Le Clainche I."/>
            <person name="Malacrida G."/>
            <person name="Durand E."/>
            <person name="Pesole G."/>
            <person name="Laucou V."/>
            <person name="Chatelet P."/>
            <person name="Merdinoglu D."/>
            <person name="Delledonne M."/>
            <person name="Pezzotti M."/>
            <person name="Lecharny A."/>
            <person name="Scarpelli C."/>
            <person name="Artiguenave F."/>
            <person name="Pe M.E."/>
            <person name="Valle G."/>
            <person name="Morgante M."/>
            <person name="Caboche M."/>
            <person name="Adam-Blondon A.-F."/>
            <person name="Weissenbach J."/>
            <person name="Quetier F."/>
            <person name="Wincker P."/>
        </authorList>
    </citation>
    <scope>NUCLEOTIDE SEQUENCE [LARGE SCALE GENOMIC DNA]</scope>
    <source>
        <strain evidence="2">cv. Pinot noir / PN40024</strain>
    </source>
</reference>
<evidence type="ECO:0000313" key="2">
    <source>
        <dbReference type="Proteomes" id="UP000009183"/>
    </source>
</evidence>
<dbReference type="Proteomes" id="UP000009183">
    <property type="component" value="Chromosome 14"/>
</dbReference>
<dbReference type="AlphaFoldDB" id="D7TT37"/>
<protein>
    <submittedName>
        <fullName evidence="1">Uncharacterized protein</fullName>
    </submittedName>
</protein>
<dbReference type="PaxDb" id="29760-VIT_14s0006g03020.t01"/>
<organism evidence="1 2">
    <name type="scientific">Vitis vinifera</name>
    <name type="common">Grape</name>
    <dbReference type="NCBI Taxonomy" id="29760"/>
    <lineage>
        <taxon>Eukaryota</taxon>
        <taxon>Viridiplantae</taxon>
        <taxon>Streptophyta</taxon>
        <taxon>Embryophyta</taxon>
        <taxon>Tracheophyta</taxon>
        <taxon>Spermatophyta</taxon>
        <taxon>Magnoliopsida</taxon>
        <taxon>eudicotyledons</taxon>
        <taxon>Gunneridae</taxon>
        <taxon>Pentapetalae</taxon>
        <taxon>rosids</taxon>
        <taxon>Vitales</taxon>
        <taxon>Vitaceae</taxon>
        <taxon>Viteae</taxon>
        <taxon>Vitis</taxon>
    </lineage>
</organism>
<accession>D7TT37</accession>
<dbReference type="HOGENOM" id="CLU_2532055_0_0_1"/>
<dbReference type="InParanoid" id="D7TT37"/>
<name>D7TT37_VITVI</name>
<keyword evidence="2" id="KW-1185">Reference proteome</keyword>
<proteinExistence type="predicted"/>
<evidence type="ECO:0000313" key="1">
    <source>
        <dbReference type="EMBL" id="CBI33659.3"/>
    </source>
</evidence>
<dbReference type="EMBL" id="FN596245">
    <property type="protein sequence ID" value="CBI33659.3"/>
    <property type="molecule type" value="Genomic_DNA"/>
</dbReference>
<gene>
    <name evidence="1" type="ordered locus">VIT_14s0006g03020</name>
</gene>
<sequence length="84" mass="9858">MQGIIKSIGALSIAYCWLILKPLIYARKNQINRSSLNCMLLADIETFEVRHLGRPFSISFEVCSFFYNIFFFKGSDFKFFSYIH</sequence>